<name>A0ABW3U426_9GAMM</name>
<protein>
    <submittedName>
        <fullName evidence="3">Outer membrane protein OmpK</fullName>
    </submittedName>
</protein>
<evidence type="ECO:0000256" key="2">
    <source>
        <dbReference type="SAM" id="SignalP"/>
    </source>
</evidence>
<gene>
    <name evidence="3" type="ORF">ACFQ2X_03185</name>
</gene>
<comment type="similarity">
    <text evidence="1">Belongs to the nucleoside-specific channel-forming outer membrane porin (Tsx) (TC 1.B.10) family.</text>
</comment>
<dbReference type="Gene3D" id="2.40.230.20">
    <property type="entry name" value="Nucleoside-specific channel-forming protein, Tsx-like"/>
    <property type="match status" value="1"/>
</dbReference>
<dbReference type="Pfam" id="PF03502">
    <property type="entry name" value="Channel_Tsx"/>
    <property type="match status" value="1"/>
</dbReference>
<dbReference type="SUPFAM" id="SSF111364">
    <property type="entry name" value="Tsx-like channel"/>
    <property type="match status" value="1"/>
</dbReference>
<feature type="signal peptide" evidence="2">
    <location>
        <begin position="1"/>
        <end position="23"/>
    </location>
</feature>
<accession>A0ABW3U426</accession>
<comment type="caution">
    <text evidence="3">The sequence shown here is derived from an EMBL/GenBank/DDBJ whole genome shotgun (WGS) entry which is preliminary data.</text>
</comment>
<dbReference type="RefSeq" id="WP_230437671.1">
    <property type="nucleotide sequence ID" value="NZ_CP087715.1"/>
</dbReference>
<dbReference type="Proteomes" id="UP001597264">
    <property type="component" value="Unassembled WGS sequence"/>
</dbReference>
<evidence type="ECO:0000313" key="4">
    <source>
        <dbReference type="Proteomes" id="UP001597264"/>
    </source>
</evidence>
<proteinExistence type="inferred from homology"/>
<feature type="chain" id="PRO_5045811547" evidence="2">
    <location>
        <begin position="24"/>
        <end position="252"/>
    </location>
</feature>
<evidence type="ECO:0000256" key="1">
    <source>
        <dbReference type="ARBA" id="ARBA00008728"/>
    </source>
</evidence>
<keyword evidence="4" id="KW-1185">Reference proteome</keyword>
<keyword evidence="2" id="KW-0732">Signal</keyword>
<reference evidence="4" key="1">
    <citation type="journal article" date="2019" name="Int. J. Syst. Evol. Microbiol.">
        <title>The Global Catalogue of Microorganisms (GCM) 10K type strain sequencing project: providing services to taxonomists for standard genome sequencing and annotation.</title>
        <authorList>
            <consortium name="The Broad Institute Genomics Platform"/>
            <consortium name="The Broad Institute Genome Sequencing Center for Infectious Disease"/>
            <person name="Wu L."/>
            <person name="Ma J."/>
        </authorList>
    </citation>
    <scope>NUCLEOTIDE SEQUENCE [LARGE SCALE GENOMIC DNA]</scope>
    <source>
        <strain evidence="4">CCUG 54356</strain>
    </source>
</reference>
<organism evidence="3 4">
    <name type="scientific">Microbulbifer celer</name>
    <dbReference type="NCBI Taxonomy" id="435905"/>
    <lineage>
        <taxon>Bacteria</taxon>
        <taxon>Pseudomonadati</taxon>
        <taxon>Pseudomonadota</taxon>
        <taxon>Gammaproteobacteria</taxon>
        <taxon>Cellvibrionales</taxon>
        <taxon>Microbulbiferaceae</taxon>
        <taxon>Microbulbifer</taxon>
    </lineage>
</organism>
<sequence>MKVFKKILMATAVAAAISPAAHAERFFGTSTLSLLHSGQYQTFGGVREDATVFTFENIAANNWGDSFFFIDRYQVEDEDTGVNDLYGEFAPRVSLSWLTGNDLQFGVIKDVLLAGTYEFGGGADADNYLAGVGVSWDLPGLQYFNTNVYYVDNNTAFDDPNDWQATITWGAPFEIGSAKFLFDGYADYSSGVGGAQAAETHINPQLTLDVGSLTDNPGVMFAGIEYSYWRNKFGSRAIDTENAVSALVKFYF</sequence>
<evidence type="ECO:0000313" key="3">
    <source>
        <dbReference type="EMBL" id="MFD1215592.1"/>
    </source>
</evidence>
<dbReference type="EMBL" id="JBHTLR010000004">
    <property type="protein sequence ID" value="MFD1215592.1"/>
    <property type="molecule type" value="Genomic_DNA"/>
</dbReference>
<dbReference type="InterPro" id="IPR036777">
    <property type="entry name" value="Channel_Tsx-like_sf"/>
</dbReference>
<dbReference type="InterPro" id="IPR018013">
    <property type="entry name" value="Channel_Tsx-like"/>
</dbReference>